<dbReference type="EMBL" id="FTMX01000008">
    <property type="protein sequence ID" value="SIR98671.1"/>
    <property type="molecule type" value="Genomic_DNA"/>
</dbReference>
<sequence length="38" mass="4434">MALLSLLAQKDMKMIERKLKQLSEGVVYIIYKAGYFQL</sequence>
<gene>
    <name evidence="1" type="ORF">SAMN05878482_108106</name>
</gene>
<dbReference type="Proteomes" id="UP000185829">
    <property type="component" value="Unassembled WGS sequence"/>
</dbReference>
<protein>
    <submittedName>
        <fullName evidence="1">Uncharacterized protein</fullName>
    </submittedName>
</protein>
<accession>A0A9X8RDB6</accession>
<name>A0A9X8RDB6_9BACI</name>
<evidence type="ECO:0000313" key="1">
    <source>
        <dbReference type="EMBL" id="SIR98671.1"/>
    </source>
</evidence>
<evidence type="ECO:0000313" key="2">
    <source>
        <dbReference type="Proteomes" id="UP000185829"/>
    </source>
</evidence>
<comment type="caution">
    <text evidence="1">The sequence shown here is derived from an EMBL/GenBank/DDBJ whole genome shotgun (WGS) entry which is preliminary data.</text>
</comment>
<dbReference type="AlphaFoldDB" id="A0A9X8RDB6"/>
<proteinExistence type="predicted"/>
<organism evidence="1 2">
    <name type="scientific">Peribacillus simplex</name>
    <dbReference type="NCBI Taxonomy" id="1478"/>
    <lineage>
        <taxon>Bacteria</taxon>
        <taxon>Bacillati</taxon>
        <taxon>Bacillota</taxon>
        <taxon>Bacilli</taxon>
        <taxon>Bacillales</taxon>
        <taxon>Bacillaceae</taxon>
        <taxon>Peribacillus</taxon>
    </lineage>
</organism>
<reference evidence="1 2" key="1">
    <citation type="submission" date="2017-01" db="EMBL/GenBank/DDBJ databases">
        <authorList>
            <person name="Varghese N."/>
            <person name="Submissions S."/>
        </authorList>
    </citation>
    <scope>NUCLEOTIDE SEQUENCE [LARGE SCALE GENOMIC DNA]</scope>
    <source>
        <strain evidence="1 2">RUG2-6</strain>
    </source>
</reference>